<sequence length="246" mass="27630">MKILAMGDRIFFVCETEENVWVVFVAELSPNSVTRFFRLESHLGFDRSKGQFFAVSENGLIVTDPRGICLYHIPELRVVGDNSRLDPVWTWRGDASEFRGSLYKTASPCSALWLQGMQATHALEFDVDESGCFPVVVNHHITEGQPAYYVKDRLKLQGRKGMSIDVERHGEIVFNTGELGKPDLTRQLRAPVPGLNDGPSHKQYDVKYADLDEVTGRIMIVASSSPGRRQGSVPYARRLYIADLPV</sequence>
<accession>A0ACB6ZNM7</accession>
<comment type="caution">
    <text evidence="1">The sequence shown here is derived from an EMBL/GenBank/DDBJ whole genome shotgun (WGS) entry which is preliminary data.</text>
</comment>
<name>A0ACB6ZNM7_THEGA</name>
<reference evidence="1" key="2">
    <citation type="journal article" date="2020" name="Nat. Commun.">
        <title>Large-scale genome sequencing of mycorrhizal fungi provides insights into the early evolution of symbiotic traits.</title>
        <authorList>
            <person name="Miyauchi S."/>
            <person name="Kiss E."/>
            <person name="Kuo A."/>
            <person name="Drula E."/>
            <person name="Kohler A."/>
            <person name="Sanchez-Garcia M."/>
            <person name="Morin E."/>
            <person name="Andreopoulos B."/>
            <person name="Barry K.W."/>
            <person name="Bonito G."/>
            <person name="Buee M."/>
            <person name="Carver A."/>
            <person name="Chen C."/>
            <person name="Cichocki N."/>
            <person name="Clum A."/>
            <person name="Culley D."/>
            <person name="Crous P.W."/>
            <person name="Fauchery L."/>
            <person name="Girlanda M."/>
            <person name="Hayes R.D."/>
            <person name="Keri Z."/>
            <person name="LaButti K."/>
            <person name="Lipzen A."/>
            <person name="Lombard V."/>
            <person name="Magnuson J."/>
            <person name="Maillard F."/>
            <person name="Murat C."/>
            <person name="Nolan M."/>
            <person name="Ohm R.A."/>
            <person name="Pangilinan J."/>
            <person name="Pereira M.F."/>
            <person name="Perotto S."/>
            <person name="Peter M."/>
            <person name="Pfister S."/>
            <person name="Riley R."/>
            <person name="Sitrit Y."/>
            <person name="Stielow J.B."/>
            <person name="Szollosi G."/>
            <person name="Zifcakova L."/>
            <person name="Stursova M."/>
            <person name="Spatafora J.W."/>
            <person name="Tedersoo L."/>
            <person name="Vaario L.M."/>
            <person name="Yamada A."/>
            <person name="Yan M."/>
            <person name="Wang P."/>
            <person name="Xu J."/>
            <person name="Bruns T."/>
            <person name="Baldrian P."/>
            <person name="Vilgalys R."/>
            <person name="Dunand C."/>
            <person name="Henrissat B."/>
            <person name="Grigoriev I.V."/>
            <person name="Hibbett D."/>
            <person name="Nagy L.G."/>
            <person name="Martin F.M."/>
        </authorList>
    </citation>
    <scope>NUCLEOTIDE SEQUENCE</scope>
    <source>
        <strain evidence="1">P2</strain>
    </source>
</reference>
<evidence type="ECO:0000313" key="1">
    <source>
        <dbReference type="EMBL" id="KAF9651048.1"/>
    </source>
</evidence>
<protein>
    <submittedName>
        <fullName evidence="1">Uncharacterized protein</fullName>
    </submittedName>
</protein>
<dbReference type="EMBL" id="MU117978">
    <property type="protein sequence ID" value="KAF9651048.1"/>
    <property type="molecule type" value="Genomic_DNA"/>
</dbReference>
<keyword evidence="2" id="KW-1185">Reference proteome</keyword>
<dbReference type="Proteomes" id="UP000886501">
    <property type="component" value="Unassembled WGS sequence"/>
</dbReference>
<gene>
    <name evidence="1" type="ORF">BDM02DRAFT_3259260</name>
</gene>
<organism evidence="1 2">
    <name type="scientific">Thelephora ganbajun</name>
    <name type="common">Ganba fungus</name>
    <dbReference type="NCBI Taxonomy" id="370292"/>
    <lineage>
        <taxon>Eukaryota</taxon>
        <taxon>Fungi</taxon>
        <taxon>Dikarya</taxon>
        <taxon>Basidiomycota</taxon>
        <taxon>Agaricomycotina</taxon>
        <taxon>Agaricomycetes</taxon>
        <taxon>Thelephorales</taxon>
        <taxon>Thelephoraceae</taxon>
        <taxon>Thelephora</taxon>
    </lineage>
</organism>
<proteinExistence type="predicted"/>
<evidence type="ECO:0000313" key="2">
    <source>
        <dbReference type="Proteomes" id="UP000886501"/>
    </source>
</evidence>
<reference evidence="1" key="1">
    <citation type="submission" date="2019-10" db="EMBL/GenBank/DDBJ databases">
        <authorList>
            <consortium name="DOE Joint Genome Institute"/>
            <person name="Kuo A."/>
            <person name="Miyauchi S."/>
            <person name="Kiss E."/>
            <person name="Drula E."/>
            <person name="Kohler A."/>
            <person name="Sanchez-Garcia M."/>
            <person name="Andreopoulos B."/>
            <person name="Barry K.W."/>
            <person name="Bonito G."/>
            <person name="Buee M."/>
            <person name="Carver A."/>
            <person name="Chen C."/>
            <person name="Cichocki N."/>
            <person name="Clum A."/>
            <person name="Culley D."/>
            <person name="Crous P.W."/>
            <person name="Fauchery L."/>
            <person name="Girlanda M."/>
            <person name="Hayes R."/>
            <person name="Keri Z."/>
            <person name="Labutti K."/>
            <person name="Lipzen A."/>
            <person name="Lombard V."/>
            <person name="Magnuson J."/>
            <person name="Maillard F."/>
            <person name="Morin E."/>
            <person name="Murat C."/>
            <person name="Nolan M."/>
            <person name="Ohm R."/>
            <person name="Pangilinan J."/>
            <person name="Pereira M."/>
            <person name="Perotto S."/>
            <person name="Peter M."/>
            <person name="Riley R."/>
            <person name="Sitrit Y."/>
            <person name="Stielow B."/>
            <person name="Szollosi G."/>
            <person name="Zifcakova L."/>
            <person name="Stursova M."/>
            <person name="Spatafora J.W."/>
            <person name="Tedersoo L."/>
            <person name="Vaario L.-M."/>
            <person name="Yamada A."/>
            <person name="Yan M."/>
            <person name="Wang P."/>
            <person name="Xu J."/>
            <person name="Bruns T."/>
            <person name="Baldrian P."/>
            <person name="Vilgalys R."/>
            <person name="Henrissat B."/>
            <person name="Grigoriev I.V."/>
            <person name="Hibbett D."/>
            <person name="Nagy L.G."/>
            <person name="Martin F.M."/>
        </authorList>
    </citation>
    <scope>NUCLEOTIDE SEQUENCE</scope>
    <source>
        <strain evidence="1">P2</strain>
    </source>
</reference>